<evidence type="ECO:0000313" key="2">
    <source>
        <dbReference type="EMBL" id="CAA0266904.1"/>
    </source>
</evidence>
<feature type="compositionally biased region" description="Polar residues" evidence="1">
    <location>
        <begin position="102"/>
        <end position="117"/>
    </location>
</feature>
<dbReference type="AlphaFoldDB" id="A0A5S9WNR0"/>
<name>A0A5S9WNR0_ARATH</name>
<proteinExistence type="predicted"/>
<dbReference type="Proteomes" id="UP000434276">
    <property type="component" value="Unassembled WGS sequence"/>
</dbReference>
<sequence>MNIASPKAHVESSQGLLIHLTEPNTEVNKFKEWKRDMENALRMFSDGETQVWYRIEEATSDGSKYTQKLKVFMEIEDNTSYERAPKEKKRRMRGEESKDPNRQSQISPSMYNNMSNL</sequence>
<evidence type="ECO:0000313" key="3">
    <source>
        <dbReference type="Proteomes" id="UP000434276"/>
    </source>
</evidence>
<gene>
    <name evidence="2" type="ORF">C24_LOCUS3423</name>
</gene>
<protein>
    <submittedName>
        <fullName evidence="2">Uncharacterized protein</fullName>
    </submittedName>
</protein>
<organism evidence="2 3">
    <name type="scientific">Arabidopsis thaliana</name>
    <name type="common">Mouse-ear cress</name>
    <dbReference type="NCBI Taxonomy" id="3702"/>
    <lineage>
        <taxon>Eukaryota</taxon>
        <taxon>Viridiplantae</taxon>
        <taxon>Streptophyta</taxon>
        <taxon>Embryophyta</taxon>
        <taxon>Tracheophyta</taxon>
        <taxon>Spermatophyta</taxon>
        <taxon>Magnoliopsida</taxon>
        <taxon>eudicotyledons</taxon>
        <taxon>Gunneridae</taxon>
        <taxon>Pentapetalae</taxon>
        <taxon>rosids</taxon>
        <taxon>malvids</taxon>
        <taxon>Brassicales</taxon>
        <taxon>Brassicaceae</taxon>
        <taxon>Camelineae</taxon>
        <taxon>Arabidopsis</taxon>
    </lineage>
</organism>
<feature type="region of interest" description="Disordered" evidence="1">
    <location>
        <begin position="76"/>
        <end position="117"/>
    </location>
</feature>
<dbReference type="EMBL" id="CACSHJ010000087">
    <property type="protein sequence ID" value="CAA0266904.1"/>
    <property type="molecule type" value="Genomic_DNA"/>
</dbReference>
<accession>A0A5S9WNR0</accession>
<reference evidence="2 3" key="1">
    <citation type="submission" date="2019-12" db="EMBL/GenBank/DDBJ databases">
        <authorList>
            <person name="Jiao W.-B."/>
            <person name="Schneeberger K."/>
        </authorList>
    </citation>
    <scope>NUCLEOTIDE SEQUENCE [LARGE SCALE GENOMIC DNA]</scope>
    <source>
        <strain evidence="3">cv. C24</strain>
    </source>
</reference>
<evidence type="ECO:0000256" key="1">
    <source>
        <dbReference type="SAM" id="MobiDB-lite"/>
    </source>
</evidence>